<proteinExistence type="predicted"/>
<keyword evidence="2" id="KW-1185">Reference proteome</keyword>
<sequence>MSTMITYEKAVDDMTEVLTKKLRVFANEGRSFHFPRFMQYYAFDVIGQITFGQSFGMVEKECDPTGMVEGVHRVLDYLARIGLLPDLHPLARKLTGKDTKARALVDYTFGQIDRYRREKDKAVPHTQYATFLQKLLDMHHADKITMVNIQDAAGSNLGAGSDTTAITLSSTLYYLYRNPKVLAKLRCEIDMMATEGRISDPVTFQEAQSMPYLQAVINESLRMHPAVGTILPRVVPKGGVRLGGFDFPEGTHVGANAWVLHYDKESFGPDADVYRPERWLQPEARRESPTGMMFTFGAGSRTCIGKNIALLEINKVVPQFVRNFDLVMDYNATMDTRCSWFVFPNFQARVKLR</sequence>
<evidence type="ECO:0000313" key="1">
    <source>
        <dbReference type="EMBL" id="UPL02769.1"/>
    </source>
</evidence>
<name>A0ACD3ZRS9_FUSSC</name>
<evidence type="ECO:0000313" key="2">
    <source>
        <dbReference type="Proteomes" id="UP000830768"/>
    </source>
</evidence>
<dbReference type="EMBL" id="CP090040">
    <property type="protein sequence ID" value="UPL02769.1"/>
    <property type="molecule type" value="Genomic_DNA"/>
</dbReference>
<dbReference type="Proteomes" id="UP000830768">
    <property type="component" value="Chromosome 12"/>
</dbReference>
<protein>
    <submittedName>
        <fullName evidence="1">Uncharacterized protein</fullName>
    </submittedName>
</protein>
<accession>A0ACD3ZRS9</accession>
<organism evidence="1 2">
    <name type="scientific">Fusarium solani subsp. cucurbitae</name>
    <name type="common">Neocosmosporum cucurbitae</name>
    <dbReference type="NCBI Taxonomy" id="2747967"/>
    <lineage>
        <taxon>Eukaryota</taxon>
        <taxon>Fungi</taxon>
        <taxon>Dikarya</taxon>
        <taxon>Ascomycota</taxon>
        <taxon>Pezizomycotina</taxon>
        <taxon>Sordariomycetes</taxon>
        <taxon>Hypocreomycetidae</taxon>
        <taxon>Hypocreales</taxon>
        <taxon>Nectriaceae</taxon>
        <taxon>Fusarium</taxon>
        <taxon>Fusarium solani species complex</taxon>
    </lineage>
</organism>
<reference evidence="1" key="1">
    <citation type="submission" date="2021-11" db="EMBL/GenBank/DDBJ databases">
        <title>Fusarium solani-melongenae Genome sequencing and assembly.</title>
        <authorList>
            <person name="Xie S."/>
            <person name="Huang L."/>
            <person name="Zhang X."/>
        </authorList>
    </citation>
    <scope>NUCLEOTIDE SEQUENCE</scope>
    <source>
        <strain evidence="1">CRI 24-3</strain>
    </source>
</reference>
<gene>
    <name evidence="1" type="ORF">LCI18_013703</name>
</gene>